<sequence length="45" mass="5681">MGIALRLARKYGMRFYRLIMRWISEGFSIAWIEKQLKRRTRKRRH</sequence>
<evidence type="ECO:0000313" key="1">
    <source>
        <dbReference type="EMBL" id="SUP61614.1"/>
    </source>
</evidence>
<evidence type="ECO:0000313" key="2">
    <source>
        <dbReference type="Proteomes" id="UP000254621"/>
    </source>
</evidence>
<dbReference type="EMBL" id="UHIV01000009">
    <property type="protein sequence ID" value="SUP61614.1"/>
    <property type="molecule type" value="Genomic_DNA"/>
</dbReference>
<accession>A0A380P9U5</accession>
<protein>
    <submittedName>
        <fullName evidence="1">Uncharacterized protein</fullName>
    </submittedName>
</protein>
<proteinExistence type="predicted"/>
<dbReference type="AlphaFoldDB" id="A0A380P9U5"/>
<dbReference type="Gene3D" id="1.10.8.860">
    <property type="entry name" value="Enterocin 7a-like"/>
    <property type="match status" value="1"/>
</dbReference>
<name>A0A380P9U5_WEIVI</name>
<reference evidence="1 2" key="1">
    <citation type="submission" date="2018-06" db="EMBL/GenBank/DDBJ databases">
        <authorList>
            <consortium name="Pathogen Informatics"/>
            <person name="Doyle S."/>
        </authorList>
    </citation>
    <scope>NUCLEOTIDE SEQUENCE [LARGE SCALE GENOMIC DNA]</scope>
    <source>
        <strain evidence="1 2">NCTC13645</strain>
    </source>
</reference>
<dbReference type="Proteomes" id="UP000254621">
    <property type="component" value="Unassembled WGS sequence"/>
</dbReference>
<organism evidence="1 2">
    <name type="scientific">Weissella viridescens</name>
    <name type="common">Lactobacillus viridescens</name>
    <dbReference type="NCBI Taxonomy" id="1629"/>
    <lineage>
        <taxon>Bacteria</taxon>
        <taxon>Bacillati</taxon>
        <taxon>Bacillota</taxon>
        <taxon>Bacilli</taxon>
        <taxon>Lactobacillales</taxon>
        <taxon>Lactobacillaceae</taxon>
        <taxon>Weissella</taxon>
    </lineage>
</organism>
<dbReference type="RefSeq" id="WP_162259507.1">
    <property type="nucleotide sequence ID" value="NZ_BJLU01000010.1"/>
</dbReference>
<gene>
    <name evidence="1" type="ORF">NCTC13645_02781</name>
</gene>